<feature type="compositionally biased region" description="Basic and acidic residues" evidence="1">
    <location>
        <begin position="1"/>
        <end position="10"/>
    </location>
</feature>
<evidence type="ECO:0000313" key="3">
    <source>
        <dbReference type="Proteomes" id="UP001608902"/>
    </source>
</evidence>
<proteinExistence type="predicted"/>
<feature type="compositionally biased region" description="Basic and acidic residues" evidence="1">
    <location>
        <begin position="184"/>
        <end position="193"/>
    </location>
</feature>
<feature type="compositionally biased region" description="Polar residues" evidence="1">
    <location>
        <begin position="260"/>
        <end position="280"/>
    </location>
</feature>
<evidence type="ECO:0000256" key="1">
    <source>
        <dbReference type="SAM" id="MobiDB-lite"/>
    </source>
</evidence>
<sequence>MHDPSPDKHVLSQLNTPSPVFKHSSVPTPASRYDNEVASSALLTDLKSWAHEPKRFFVYQTRAEREAERNTAFGNLHPSYRVPGSSWYGAGSADRQTSAYSPTFYRSRFDDVSYRKNAYDPEGLVSSTDENNERKNSSTAASLSPYQTTADHQGGGGSSRFRPFNRRISSMMADERQMNGARSKSVDRRVDRRHESDDYGVTYRKRLMSPELSYDKGDYHYVNYHDTASNRGSQPKEPDHTRVPTRGILKNRQSVDYDSRATGNSSTASNDVKDSSSTTSGVKNMLDRLKRHLSIEKNSNPVGGITSKGNLRIASKVEPDESRGGSKKRSFLSLGRRRTTEVRLGPEGTIVSGGYDDQDYKRPSSPIEKIKSLFRRSKDPVASVALSQAPSAYTHHDYTPHHSVKTSAAAAGISRFGIPDRNYGSLLNPNWSSSIGKDSYTPQYRKYTGNSTGGTTINFNRYSYTPGIGSDRSTRPWHEDSHLY</sequence>
<evidence type="ECO:0000313" key="2">
    <source>
        <dbReference type="EMBL" id="MFH4974137.1"/>
    </source>
</evidence>
<name>A0ABD6ECB4_9BILA</name>
<comment type="caution">
    <text evidence="2">The sequence shown here is derived from an EMBL/GenBank/DDBJ whole genome shotgun (WGS) entry which is preliminary data.</text>
</comment>
<feature type="region of interest" description="Disordered" evidence="1">
    <location>
        <begin position="1"/>
        <end position="32"/>
    </location>
</feature>
<accession>A0ABD6ECB4</accession>
<dbReference type="Proteomes" id="UP001608902">
    <property type="component" value="Unassembled WGS sequence"/>
</dbReference>
<feature type="region of interest" description="Disordered" evidence="1">
    <location>
        <begin position="120"/>
        <end position="193"/>
    </location>
</feature>
<keyword evidence="3" id="KW-1185">Reference proteome</keyword>
<dbReference type="AlphaFoldDB" id="A0ABD6ECB4"/>
<feature type="compositionally biased region" description="Polar residues" evidence="1">
    <location>
        <begin position="137"/>
        <end position="151"/>
    </location>
</feature>
<reference evidence="2 3" key="1">
    <citation type="submission" date="2024-08" db="EMBL/GenBank/DDBJ databases">
        <title>Gnathostoma spinigerum genome.</title>
        <authorList>
            <person name="Gonzalez-Bertolin B."/>
            <person name="Monzon S."/>
            <person name="Zaballos A."/>
            <person name="Jimenez P."/>
            <person name="Dekumyoy P."/>
            <person name="Varona S."/>
            <person name="Cuesta I."/>
            <person name="Sumanam S."/>
            <person name="Adisakwattana P."/>
            <person name="Gasser R.B."/>
            <person name="Hernandez-Gonzalez A."/>
            <person name="Young N.D."/>
            <person name="Perteguer M.J."/>
        </authorList>
    </citation>
    <scope>NUCLEOTIDE SEQUENCE [LARGE SCALE GENOMIC DNA]</scope>
    <source>
        <strain evidence="2">AL3</strain>
        <tissue evidence="2">Liver</tissue>
    </source>
</reference>
<dbReference type="EMBL" id="JBGFUD010000268">
    <property type="protein sequence ID" value="MFH4974137.1"/>
    <property type="molecule type" value="Genomic_DNA"/>
</dbReference>
<gene>
    <name evidence="2" type="ORF">AB6A40_000846</name>
</gene>
<organism evidence="2 3">
    <name type="scientific">Gnathostoma spinigerum</name>
    <dbReference type="NCBI Taxonomy" id="75299"/>
    <lineage>
        <taxon>Eukaryota</taxon>
        <taxon>Metazoa</taxon>
        <taxon>Ecdysozoa</taxon>
        <taxon>Nematoda</taxon>
        <taxon>Chromadorea</taxon>
        <taxon>Rhabditida</taxon>
        <taxon>Spirurina</taxon>
        <taxon>Gnathostomatomorpha</taxon>
        <taxon>Gnathostomatoidea</taxon>
        <taxon>Gnathostomatidae</taxon>
        <taxon>Gnathostoma</taxon>
    </lineage>
</organism>
<feature type="region of interest" description="Disordered" evidence="1">
    <location>
        <begin position="223"/>
        <end position="280"/>
    </location>
</feature>
<protein>
    <submittedName>
        <fullName evidence="2">Uncharacterized protein</fullName>
    </submittedName>
</protein>